<feature type="coiled-coil region" evidence="5">
    <location>
        <begin position="879"/>
        <end position="906"/>
    </location>
</feature>
<dbReference type="GO" id="GO:0008270">
    <property type="term" value="F:zinc ion binding"/>
    <property type="evidence" value="ECO:0007669"/>
    <property type="project" value="UniProtKB-KW"/>
</dbReference>
<feature type="compositionally biased region" description="Polar residues" evidence="6">
    <location>
        <begin position="1"/>
        <end position="19"/>
    </location>
</feature>
<dbReference type="EMBL" id="JAPDFW010000064">
    <property type="protein sequence ID" value="KAJ5075510.1"/>
    <property type="molecule type" value="Genomic_DNA"/>
</dbReference>
<keyword evidence="5" id="KW-0175">Coiled coil</keyword>
<dbReference type="SMART" id="SM00184">
    <property type="entry name" value="RING"/>
    <property type="match status" value="2"/>
</dbReference>
<dbReference type="InterPro" id="IPR027417">
    <property type="entry name" value="P-loop_NTPase"/>
</dbReference>
<evidence type="ECO:0000313" key="8">
    <source>
        <dbReference type="EMBL" id="KAJ5075510.1"/>
    </source>
</evidence>
<dbReference type="GO" id="GO:0016740">
    <property type="term" value="F:transferase activity"/>
    <property type="evidence" value="ECO:0007669"/>
    <property type="project" value="UniProtKB-KW"/>
</dbReference>
<dbReference type="PROSITE" id="PS50089">
    <property type="entry name" value="ZF_RING_2"/>
    <property type="match status" value="1"/>
</dbReference>
<dbReference type="InterPro" id="IPR001841">
    <property type="entry name" value="Znf_RING"/>
</dbReference>
<organism evidence="8 9">
    <name type="scientific">Anaeramoeba ignava</name>
    <name type="common">Anaerobic marine amoeba</name>
    <dbReference type="NCBI Taxonomy" id="1746090"/>
    <lineage>
        <taxon>Eukaryota</taxon>
        <taxon>Metamonada</taxon>
        <taxon>Anaeramoebidae</taxon>
        <taxon>Anaeramoeba</taxon>
    </lineage>
</organism>
<reference evidence="8" key="1">
    <citation type="submission" date="2022-10" db="EMBL/GenBank/DDBJ databases">
        <title>Novel sulphate-reducing endosymbionts in the free-living metamonad Anaeramoeba.</title>
        <authorList>
            <person name="Jerlstrom-Hultqvist J."/>
            <person name="Cepicka I."/>
            <person name="Gallot-Lavallee L."/>
            <person name="Salas-Leiva D."/>
            <person name="Curtis B.A."/>
            <person name="Zahonova K."/>
            <person name="Pipaliya S."/>
            <person name="Dacks J."/>
            <person name="Roger A.J."/>
        </authorList>
    </citation>
    <scope>NUCLEOTIDE SEQUENCE</scope>
    <source>
        <strain evidence="8">BMAN</strain>
    </source>
</reference>
<dbReference type="AlphaFoldDB" id="A0A9Q0LPG0"/>
<evidence type="ECO:0000256" key="3">
    <source>
        <dbReference type="ARBA" id="ARBA00022833"/>
    </source>
</evidence>
<dbReference type="PROSITE" id="PS00518">
    <property type="entry name" value="ZF_RING_1"/>
    <property type="match status" value="1"/>
</dbReference>
<dbReference type="Proteomes" id="UP001149090">
    <property type="component" value="Unassembled WGS sequence"/>
</dbReference>
<feature type="region of interest" description="Disordered" evidence="6">
    <location>
        <begin position="1"/>
        <end position="59"/>
    </location>
</feature>
<gene>
    <name evidence="8" type="ORF">M0811_07080</name>
</gene>
<evidence type="ECO:0000256" key="4">
    <source>
        <dbReference type="PROSITE-ProRule" id="PRU00175"/>
    </source>
</evidence>
<evidence type="ECO:0000256" key="6">
    <source>
        <dbReference type="SAM" id="MobiDB-lite"/>
    </source>
</evidence>
<evidence type="ECO:0000313" key="9">
    <source>
        <dbReference type="Proteomes" id="UP001149090"/>
    </source>
</evidence>
<dbReference type="InterPro" id="IPR017907">
    <property type="entry name" value="Znf_RING_CS"/>
</dbReference>
<feature type="compositionally biased region" description="Basic residues" evidence="6">
    <location>
        <begin position="20"/>
        <end position="36"/>
    </location>
</feature>
<accession>A0A9Q0LPG0</accession>
<keyword evidence="9" id="KW-1185">Reference proteome</keyword>
<dbReference type="InterPro" id="IPR027370">
    <property type="entry name" value="Znf-RING_euk"/>
</dbReference>
<dbReference type="OrthoDB" id="194358at2759"/>
<dbReference type="Gene3D" id="3.40.50.300">
    <property type="entry name" value="P-loop containing nucleotide triphosphate hydrolases"/>
    <property type="match status" value="2"/>
</dbReference>
<feature type="domain" description="RING-type" evidence="7">
    <location>
        <begin position="1138"/>
        <end position="1191"/>
    </location>
</feature>
<keyword evidence="3" id="KW-0862">Zinc</keyword>
<sequence length="1199" mass="138742">MDPNQQRNIPNEQFNSNHPSNKKPLSKSRQPPKRPTKPPPKLPSRTSPPNNQINSNHQNNEYSNEHFMIAKISTHKTSSFFKEGKEIYDLVLNQSGIDHIRDNSSTDEISNVISFTGNTHSGKSTLINALLTSNKFNGKTGNVGISPKIGIETSLAMPPTTGNLWVIDDPNSDNYRYLDFEGNSAGSRVPIDIDIETKKFLKKNQIDEQKYAKERRKAVGEHFPRLSYLVSNVIVYISTLNFADNIYYSELLETAKKSTQKVQSAEKPALILVKNKCLGKYETDYEKLTQSFFDAHAENLEDPKLLRWYSEVHCVSLPNFDIEEPNSIEIFQKEIERLKELINQVIKKQNQNKKKLGILYNQFIWIILFELVVKEFQENIRMSSILSKSLLYDSEVSLYSFRFFEMIMKGMGLENYLLSKAIALKHLAITFAIQEIENLIIVNMNTTSLLDYEIRGMEFFDKLYPQLLNQQPYQQNQSNFTNLSEENSQQEENSMFTYKRKSYIFIKVTFLEAKFFMRGLKNVFTQNEPISLKTNLEFSETETQSKKIFSETILNFREFIEKSNNLQDSLQQIYLQYAILNKEINDHDHDLRSYLPNDTCSICFHPAQEKQLTCGHLICGKCDFALIASKIFFKEGKEIYGLEINQSAVDHIRDNSSKDEISNVISFTGNTHSGKSTLINALLTSNKFNGKTGNVGISPKIGIETNLAMPPTTGNLWVIDDPNSDNYRYLDFEGNSAGSRVPIDIDIETKNFLKENKIKEQKYAKERRKSVEEHFPRLSYLVSNVIVYISTSDFAANKYYSELLKIAKKSTKKVQSAEKPALILVKNKCLKYETDYEKLTQSFFDEHAEDPENPELLRWYSEVHCVSLPNFDIEEPNSIEIFKKEIERLKELINQVIEKQNQNKKKLGILYNQFIWIILFELVVKKFQENIRMSSIISKCLLYDLEVSLYSFRFFEMIMKGMVLEDYLLSEKNAIKHLAITFVVQEIENLIKINMNATPLLDYQKKGMEFFDKLYPQLLNQQPCQSIQSNFTNLSEENSQEGIQCSNLKIKKKFMRGLKSVFSKAKPILWKGNFQFPETETQSKKIFSETILNFREFIEKSNNLQNSLQQIYLQYAILNKEINDHDHTLRSYLPSDTCTICFHPAQEKRLTCGHLVCEKCIEIFGNLPDLIESNLNNETIQNPIGFCSYCKDKVGVQNI</sequence>
<dbReference type="Pfam" id="PF13445">
    <property type="entry name" value="zf-RING_UBOX"/>
    <property type="match status" value="1"/>
</dbReference>
<evidence type="ECO:0000256" key="1">
    <source>
        <dbReference type="ARBA" id="ARBA00022723"/>
    </source>
</evidence>
<keyword evidence="1" id="KW-0479">Metal-binding</keyword>
<name>A0A9Q0LPG0_ANAIG</name>
<dbReference type="CDD" id="cd16449">
    <property type="entry name" value="RING-HC"/>
    <property type="match status" value="1"/>
</dbReference>
<keyword evidence="8" id="KW-0808">Transferase</keyword>
<protein>
    <submittedName>
        <fullName evidence="8">Rbr-type e3 ubiquitin transferase</fullName>
    </submittedName>
</protein>
<evidence type="ECO:0000259" key="7">
    <source>
        <dbReference type="PROSITE" id="PS50089"/>
    </source>
</evidence>
<evidence type="ECO:0000256" key="2">
    <source>
        <dbReference type="ARBA" id="ARBA00022771"/>
    </source>
</evidence>
<keyword evidence="2 4" id="KW-0863">Zinc-finger</keyword>
<feature type="coiled-coil region" evidence="5">
    <location>
        <begin position="328"/>
        <end position="355"/>
    </location>
</feature>
<comment type="caution">
    <text evidence="8">The sequence shown here is derived from an EMBL/GenBank/DDBJ whole genome shotgun (WGS) entry which is preliminary data.</text>
</comment>
<proteinExistence type="predicted"/>
<feature type="compositionally biased region" description="Low complexity" evidence="6">
    <location>
        <begin position="43"/>
        <end position="59"/>
    </location>
</feature>
<dbReference type="SUPFAM" id="SSF52540">
    <property type="entry name" value="P-loop containing nucleoside triphosphate hydrolases"/>
    <property type="match status" value="2"/>
</dbReference>
<evidence type="ECO:0000256" key="5">
    <source>
        <dbReference type="SAM" id="Coils"/>
    </source>
</evidence>